<organism evidence="2 3">
    <name type="scientific">Blyttiomyces helicus</name>
    <dbReference type="NCBI Taxonomy" id="388810"/>
    <lineage>
        <taxon>Eukaryota</taxon>
        <taxon>Fungi</taxon>
        <taxon>Fungi incertae sedis</taxon>
        <taxon>Chytridiomycota</taxon>
        <taxon>Chytridiomycota incertae sedis</taxon>
        <taxon>Chytridiomycetes</taxon>
        <taxon>Chytridiomycetes incertae sedis</taxon>
        <taxon>Blyttiomyces</taxon>
    </lineage>
</organism>
<dbReference type="Proteomes" id="UP000269721">
    <property type="component" value="Unassembled WGS sequence"/>
</dbReference>
<feature type="region of interest" description="Disordered" evidence="1">
    <location>
        <begin position="165"/>
        <end position="192"/>
    </location>
</feature>
<feature type="region of interest" description="Disordered" evidence="1">
    <location>
        <begin position="282"/>
        <end position="305"/>
    </location>
</feature>
<accession>A0A4P9W7G5</accession>
<feature type="compositionally biased region" description="Low complexity" evidence="1">
    <location>
        <begin position="172"/>
        <end position="181"/>
    </location>
</feature>
<dbReference type="AlphaFoldDB" id="A0A4P9W7G5"/>
<evidence type="ECO:0000256" key="1">
    <source>
        <dbReference type="SAM" id="MobiDB-lite"/>
    </source>
</evidence>
<sequence>MTESRGYRRSAFKPEDSFLWTETHHIDISGGERGRGGGESEAALRLSIPNPVPYSALLVKSHYRFRPRASPFPAPADHDFALPNTPLPILRSKNVAVVGEPMMNDEDTSVIRPADDSTIFGHVFFRPCTYLGPIAALAANPNPSDTLFLTPLLLPTLPATRSASSLRLPYEAPSSTTASPSNTHGESDTWNDRRLRPRAAAAAASASISALVPVGMVDECPSVRAVGRAEEEEEEASTARRRGSCRLRKGLRSICMIFFEVEIGSGLSWVEGSLSEIVEGAATEPGGVTSTPESEPSPWRWGAGGRGSLRGVHKGIEAALTAT</sequence>
<keyword evidence="3" id="KW-1185">Reference proteome</keyword>
<proteinExistence type="predicted"/>
<name>A0A4P9W7G5_9FUNG</name>
<evidence type="ECO:0000313" key="2">
    <source>
        <dbReference type="EMBL" id="RKO88022.1"/>
    </source>
</evidence>
<dbReference type="EMBL" id="KZ996992">
    <property type="protein sequence ID" value="RKO88022.1"/>
    <property type="molecule type" value="Genomic_DNA"/>
</dbReference>
<protein>
    <submittedName>
        <fullName evidence="2">Uncharacterized protein</fullName>
    </submittedName>
</protein>
<gene>
    <name evidence="2" type="ORF">BDK51DRAFT_42223</name>
</gene>
<reference evidence="3" key="1">
    <citation type="journal article" date="2018" name="Nat. Microbiol.">
        <title>Leveraging single-cell genomics to expand the fungal tree of life.</title>
        <authorList>
            <person name="Ahrendt S.R."/>
            <person name="Quandt C.A."/>
            <person name="Ciobanu D."/>
            <person name="Clum A."/>
            <person name="Salamov A."/>
            <person name="Andreopoulos B."/>
            <person name="Cheng J.F."/>
            <person name="Woyke T."/>
            <person name="Pelin A."/>
            <person name="Henrissat B."/>
            <person name="Reynolds N.K."/>
            <person name="Benny G.L."/>
            <person name="Smith M.E."/>
            <person name="James T.Y."/>
            <person name="Grigoriev I.V."/>
        </authorList>
    </citation>
    <scope>NUCLEOTIDE SEQUENCE [LARGE SCALE GENOMIC DNA]</scope>
</reference>
<evidence type="ECO:0000313" key="3">
    <source>
        <dbReference type="Proteomes" id="UP000269721"/>
    </source>
</evidence>